<keyword evidence="1" id="KW-1185">Reference proteome</keyword>
<sequence length="167" mass="19227">MDYVSKWVEAIALPNNEARCVTTFLKKNIFTQFSTPRAILSDGGSHFCNKAFVGLHEKYGVKHKVDTPYHPQSSGQVKVLNREIKNILAETIDANRTDCLVFGKVYHLPVELEHKAMWALKKLNLDWAEAVNLRMTQLNETEEFHLHAYESSAMYKGRMKLSMIRRS</sequence>
<name>A0AC58U2B3_TOBAC</name>
<reference evidence="2" key="2">
    <citation type="submission" date="2025-08" db="UniProtKB">
        <authorList>
            <consortium name="RefSeq"/>
        </authorList>
    </citation>
    <scope>IDENTIFICATION</scope>
    <source>
        <tissue evidence="2">Leaf</tissue>
    </source>
</reference>
<reference evidence="1" key="1">
    <citation type="journal article" date="2014" name="Nat. Commun.">
        <title>The tobacco genome sequence and its comparison with those of tomato and potato.</title>
        <authorList>
            <person name="Sierro N."/>
            <person name="Battey J.N."/>
            <person name="Ouadi S."/>
            <person name="Bakaher N."/>
            <person name="Bovet L."/>
            <person name="Willig A."/>
            <person name="Goepfert S."/>
            <person name="Peitsch M.C."/>
            <person name="Ivanov N.V."/>
        </authorList>
    </citation>
    <scope>NUCLEOTIDE SEQUENCE [LARGE SCALE GENOMIC DNA]</scope>
</reference>
<evidence type="ECO:0000313" key="2">
    <source>
        <dbReference type="RefSeq" id="XP_075103623.1"/>
    </source>
</evidence>
<protein>
    <submittedName>
        <fullName evidence="2">Uncharacterized protein LOC142178192</fullName>
    </submittedName>
</protein>
<dbReference type="Proteomes" id="UP000790787">
    <property type="component" value="Chromosome 3"/>
</dbReference>
<organism evidence="1 2">
    <name type="scientific">Nicotiana tabacum</name>
    <name type="common">Common tobacco</name>
    <dbReference type="NCBI Taxonomy" id="4097"/>
    <lineage>
        <taxon>Eukaryota</taxon>
        <taxon>Viridiplantae</taxon>
        <taxon>Streptophyta</taxon>
        <taxon>Embryophyta</taxon>
        <taxon>Tracheophyta</taxon>
        <taxon>Spermatophyta</taxon>
        <taxon>Magnoliopsida</taxon>
        <taxon>eudicotyledons</taxon>
        <taxon>Gunneridae</taxon>
        <taxon>Pentapetalae</taxon>
        <taxon>asterids</taxon>
        <taxon>lamiids</taxon>
        <taxon>Solanales</taxon>
        <taxon>Solanaceae</taxon>
        <taxon>Nicotianoideae</taxon>
        <taxon>Nicotianeae</taxon>
        <taxon>Nicotiana</taxon>
    </lineage>
</organism>
<proteinExistence type="predicted"/>
<evidence type="ECO:0000313" key="1">
    <source>
        <dbReference type="Proteomes" id="UP000790787"/>
    </source>
</evidence>
<gene>
    <name evidence="2" type="primary">LOC142178192</name>
</gene>
<accession>A0AC58U2B3</accession>
<dbReference type="RefSeq" id="XP_075103623.1">
    <property type="nucleotide sequence ID" value="XM_075247522.1"/>
</dbReference>